<evidence type="ECO:0000313" key="1">
    <source>
        <dbReference type="EMBL" id="KRQ07324.1"/>
    </source>
</evidence>
<dbReference type="STRING" id="989370.AOQ71_24720"/>
<dbReference type="InterPro" id="IPR023393">
    <property type="entry name" value="START-like_dom_sf"/>
</dbReference>
<accession>A0A0R3DII0</accession>
<evidence type="ECO:0008006" key="3">
    <source>
        <dbReference type="Google" id="ProtNLM"/>
    </source>
</evidence>
<name>A0A0R3DII0_9BRAD</name>
<evidence type="ECO:0000313" key="2">
    <source>
        <dbReference type="Proteomes" id="UP000051936"/>
    </source>
</evidence>
<dbReference type="RefSeq" id="WP_057752301.1">
    <property type="nucleotide sequence ID" value="NZ_LJYG01000099.1"/>
</dbReference>
<organism evidence="1 2">
    <name type="scientific">Bradyrhizobium manausense</name>
    <dbReference type="NCBI Taxonomy" id="989370"/>
    <lineage>
        <taxon>Bacteria</taxon>
        <taxon>Pseudomonadati</taxon>
        <taxon>Pseudomonadota</taxon>
        <taxon>Alphaproteobacteria</taxon>
        <taxon>Hyphomicrobiales</taxon>
        <taxon>Nitrobacteraceae</taxon>
        <taxon>Bradyrhizobium</taxon>
    </lineage>
</organism>
<dbReference type="Pfam" id="PF10604">
    <property type="entry name" value="Polyketide_cyc2"/>
    <property type="match status" value="1"/>
</dbReference>
<dbReference type="InterPro" id="IPR019587">
    <property type="entry name" value="Polyketide_cyclase/dehydratase"/>
</dbReference>
<gene>
    <name evidence="1" type="ORF">AOQ71_24720</name>
</gene>
<dbReference type="EMBL" id="LJYG01000099">
    <property type="protein sequence ID" value="KRQ07324.1"/>
    <property type="molecule type" value="Genomic_DNA"/>
</dbReference>
<dbReference type="Proteomes" id="UP000051936">
    <property type="component" value="Unassembled WGS sequence"/>
</dbReference>
<dbReference type="Gene3D" id="3.30.530.20">
    <property type="match status" value="1"/>
</dbReference>
<dbReference type="AlphaFoldDB" id="A0A0R3DII0"/>
<proteinExistence type="predicted"/>
<sequence length="141" mass="15398">MSDENTWQTEYAIETTASPEAIWSIFRDVAAWKNWNAGIEQIAIDGPFASGTWFTMKPPGEEALRSQLVDVRENVCFVDETRVGDLAILVAHRIESLGPGRTRIVYAVDARGPHAAEIGPAVSADFPEVLASLAKLAEATR</sequence>
<keyword evidence="2" id="KW-1185">Reference proteome</keyword>
<dbReference type="SUPFAM" id="SSF55961">
    <property type="entry name" value="Bet v1-like"/>
    <property type="match status" value="1"/>
</dbReference>
<reference evidence="1 2" key="1">
    <citation type="submission" date="2015-09" db="EMBL/GenBank/DDBJ databases">
        <title>Draft Genome Sequence of Bradyrhizobium manausense Strain BR 3351T, a Novel Symbiotic Nitrogen-Fixing Alphaproteobacterium Isolated from Brazilian Amazon Rain Forest.</title>
        <authorList>
            <person name="De Araujo J.L."/>
            <person name="Zilli J.E."/>
        </authorList>
    </citation>
    <scope>NUCLEOTIDE SEQUENCE [LARGE SCALE GENOMIC DNA]</scope>
    <source>
        <strain evidence="1 2">BR3351</strain>
    </source>
</reference>
<comment type="caution">
    <text evidence="1">The sequence shown here is derived from an EMBL/GenBank/DDBJ whole genome shotgun (WGS) entry which is preliminary data.</text>
</comment>
<protein>
    <recommendedName>
        <fullName evidence="3">Polyketide cyclase</fullName>
    </recommendedName>
</protein>
<dbReference type="OrthoDB" id="9810827at2"/>